<evidence type="ECO:0000256" key="2">
    <source>
        <dbReference type="SAM" id="MobiDB-lite"/>
    </source>
</evidence>
<accession>A0A5N7BM78</accession>
<dbReference type="Proteomes" id="UP000326198">
    <property type="component" value="Unassembled WGS sequence"/>
</dbReference>
<feature type="region of interest" description="Disordered" evidence="2">
    <location>
        <begin position="1"/>
        <end position="20"/>
    </location>
</feature>
<organism evidence="3 4">
    <name type="scientific">Aspergillus bertholletiae</name>
    <dbReference type="NCBI Taxonomy" id="1226010"/>
    <lineage>
        <taxon>Eukaryota</taxon>
        <taxon>Fungi</taxon>
        <taxon>Dikarya</taxon>
        <taxon>Ascomycota</taxon>
        <taxon>Pezizomycotina</taxon>
        <taxon>Eurotiomycetes</taxon>
        <taxon>Eurotiomycetidae</taxon>
        <taxon>Eurotiales</taxon>
        <taxon>Aspergillaceae</taxon>
        <taxon>Aspergillus</taxon>
        <taxon>Aspergillus subgen. Circumdati</taxon>
    </lineage>
</organism>
<reference evidence="3 4" key="1">
    <citation type="submission" date="2019-04" db="EMBL/GenBank/DDBJ databases">
        <title>Friends and foes A comparative genomics studyof 23 Aspergillus species from section Flavi.</title>
        <authorList>
            <consortium name="DOE Joint Genome Institute"/>
            <person name="Kjaerbolling I."/>
            <person name="Vesth T."/>
            <person name="Frisvad J.C."/>
            <person name="Nybo J.L."/>
            <person name="Theobald S."/>
            <person name="Kildgaard S."/>
            <person name="Isbrandt T."/>
            <person name="Kuo A."/>
            <person name="Sato A."/>
            <person name="Lyhne E.K."/>
            <person name="Kogle M.E."/>
            <person name="Wiebenga A."/>
            <person name="Kun R.S."/>
            <person name="Lubbers R.J."/>
            <person name="Makela M.R."/>
            <person name="Barry K."/>
            <person name="Chovatia M."/>
            <person name="Clum A."/>
            <person name="Daum C."/>
            <person name="Haridas S."/>
            <person name="He G."/>
            <person name="LaButti K."/>
            <person name="Lipzen A."/>
            <person name="Mondo S."/>
            <person name="Riley R."/>
            <person name="Salamov A."/>
            <person name="Simmons B.A."/>
            <person name="Magnuson J.K."/>
            <person name="Henrissat B."/>
            <person name="Mortensen U.H."/>
            <person name="Larsen T.O."/>
            <person name="Devries R.P."/>
            <person name="Grigoriev I.V."/>
            <person name="Machida M."/>
            <person name="Baker S.E."/>
            <person name="Andersen M.R."/>
        </authorList>
    </citation>
    <scope>NUCLEOTIDE SEQUENCE [LARGE SCALE GENOMIC DNA]</scope>
    <source>
        <strain evidence="3 4">IBT 29228</strain>
    </source>
</reference>
<comment type="similarity">
    <text evidence="1">Belongs to the UPF0696 family.</text>
</comment>
<dbReference type="AlphaFoldDB" id="A0A5N7BM78"/>
<dbReference type="PANTHER" id="PTHR31977:SF1">
    <property type="entry name" value="UPF0696 PROTEIN C11ORF68"/>
    <property type="match status" value="1"/>
</dbReference>
<dbReference type="OrthoDB" id="10067381at2759"/>
<dbReference type="InterPro" id="IPR023398">
    <property type="entry name" value="TIF_eIF4e-like"/>
</dbReference>
<gene>
    <name evidence="3" type="ORF">BDV26DRAFT_288163</name>
</gene>
<proteinExistence type="inferred from homology"/>
<dbReference type="PANTHER" id="PTHR31977">
    <property type="entry name" value="UPF0696 PROTEIN C11ORF68"/>
    <property type="match status" value="1"/>
</dbReference>
<keyword evidence="4" id="KW-1185">Reference proteome</keyword>
<evidence type="ECO:0008006" key="5">
    <source>
        <dbReference type="Google" id="ProtNLM"/>
    </source>
</evidence>
<dbReference type="EMBL" id="ML736159">
    <property type="protein sequence ID" value="KAE8382860.1"/>
    <property type="molecule type" value="Genomic_DNA"/>
</dbReference>
<evidence type="ECO:0000313" key="4">
    <source>
        <dbReference type="Proteomes" id="UP000326198"/>
    </source>
</evidence>
<dbReference type="InterPro" id="IPR015034">
    <property type="entry name" value="Bles03"/>
</dbReference>
<dbReference type="Pfam" id="PF08939">
    <property type="entry name" value="Bles03"/>
    <property type="match status" value="1"/>
</dbReference>
<dbReference type="Gene3D" id="3.30.760.10">
    <property type="entry name" value="RNA Cap, Translation Initiation Factor Eif4e"/>
    <property type="match status" value="1"/>
</dbReference>
<evidence type="ECO:0000313" key="3">
    <source>
        <dbReference type="EMBL" id="KAE8382860.1"/>
    </source>
</evidence>
<name>A0A5N7BM78_9EURO</name>
<sequence>MPRTIPPKRQPRTDIPPLDNVEFFSDESSFYGSEDEKSRLEYLSKIYDPGPYWETIHPNLYTTIQHDSLAAAAAERPGLEINTPNPTDTHLTAASSLQVEPETPMSVDSLNAPRRDESVPDFLARLPPSATESGSAGPWIYVSAPGAWREEEEATKDLAGFVRRGTEMLRGFEERRVAVEAEMQGTSALARGRKLVPLRRGLEREILALARETGVVSGKWMLFLGEEVVDRVWGVVVAETLEGRLGVAAKVATREDGGKARLLAVYTRDFGDVEDVRRVLKRLVELGLVKKEERPIYYKCDAYTYLQITSGNSYGLKASMFSSREVLERKV</sequence>
<evidence type="ECO:0000256" key="1">
    <source>
        <dbReference type="ARBA" id="ARBA00010568"/>
    </source>
</evidence>
<protein>
    <recommendedName>
        <fullName evidence="5">DUF1917-domain-containing protein</fullName>
    </recommendedName>
</protein>
<dbReference type="SUPFAM" id="SSF55418">
    <property type="entry name" value="eIF4e-like"/>
    <property type="match status" value="1"/>
</dbReference>